<evidence type="ECO:0000313" key="3">
    <source>
        <dbReference type="Proteomes" id="UP000838878"/>
    </source>
</evidence>
<dbReference type="EMBL" id="OV170231">
    <property type="protein sequence ID" value="CAH0716316.1"/>
    <property type="molecule type" value="Genomic_DNA"/>
</dbReference>
<protein>
    <submittedName>
        <fullName evidence="2">Uncharacterized protein</fullName>
    </submittedName>
</protein>
<accession>A0A8J9U9I6</accession>
<feature type="compositionally biased region" description="Acidic residues" evidence="1">
    <location>
        <begin position="36"/>
        <end position="52"/>
    </location>
</feature>
<sequence>MASLNDEQICAILFIVVDEGDTDPQDDLESDVEDILEADSEQPTDDSIDSDDEPHRTSNILYRRRIISSDSSDIRCVLFEFEYLAKYRRLKSKSALNFKVVNKVSCRPRHCSAVISVPVLELCLSCEHVPTQTKCQSYVYNIMAP</sequence>
<dbReference type="AlphaFoldDB" id="A0A8J9U9I6"/>
<gene>
    <name evidence="2" type="ORF">BINO364_LOCUS3108</name>
</gene>
<feature type="non-terminal residue" evidence="2">
    <location>
        <position position="145"/>
    </location>
</feature>
<feature type="region of interest" description="Disordered" evidence="1">
    <location>
        <begin position="36"/>
        <end position="56"/>
    </location>
</feature>
<dbReference type="OrthoDB" id="7461591at2759"/>
<dbReference type="Proteomes" id="UP000838878">
    <property type="component" value="Chromosome 11"/>
</dbReference>
<evidence type="ECO:0000313" key="2">
    <source>
        <dbReference type="EMBL" id="CAH0716316.1"/>
    </source>
</evidence>
<keyword evidence="3" id="KW-1185">Reference proteome</keyword>
<reference evidence="2" key="1">
    <citation type="submission" date="2021-12" db="EMBL/GenBank/DDBJ databases">
        <authorList>
            <person name="Martin H S."/>
        </authorList>
    </citation>
    <scope>NUCLEOTIDE SEQUENCE</scope>
</reference>
<organism evidence="2 3">
    <name type="scientific">Brenthis ino</name>
    <name type="common">lesser marbled fritillary</name>
    <dbReference type="NCBI Taxonomy" id="405034"/>
    <lineage>
        <taxon>Eukaryota</taxon>
        <taxon>Metazoa</taxon>
        <taxon>Ecdysozoa</taxon>
        <taxon>Arthropoda</taxon>
        <taxon>Hexapoda</taxon>
        <taxon>Insecta</taxon>
        <taxon>Pterygota</taxon>
        <taxon>Neoptera</taxon>
        <taxon>Endopterygota</taxon>
        <taxon>Lepidoptera</taxon>
        <taxon>Glossata</taxon>
        <taxon>Ditrysia</taxon>
        <taxon>Papilionoidea</taxon>
        <taxon>Nymphalidae</taxon>
        <taxon>Heliconiinae</taxon>
        <taxon>Argynnini</taxon>
        <taxon>Brenthis</taxon>
    </lineage>
</organism>
<evidence type="ECO:0000256" key="1">
    <source>
        <dbReference type="SAM" id="MobiDB-lite"/>
    </source>
</evidence>
<proteinExistence type="predicted"/>
<name>A0A8J9U9I6_9NEOP</name>